<accession>A0A6A3ACC2</accession>
<evidence type="ECO:0000313" key="8">
    <source>
        <dbReference type="EMBL" id="KAE8702171.1"/>
    </source>
</evidence>
<evidence type="ECO:0000256" key="2">
    <source>
        <dbReference type="ARBA" id="ARBA00006262"/>
    </source>
</evidence>
<gene>
    <name evidence="8" type="ORF">F3Y22_tig00110499pilonHSYRG00007</name>
</gene>
<dbReference type="Proteomes" id="UP000436088">
    <property type="component" value="Unassembled WGS sequence"/>
</dbReference>
<keyword evidence="4 6" id="KW-1133">Transmembrane helix</keyword>
<dbReference type="PANTHER" id="PTHR11453:SF131">
    <property type="entry name" value="BORON TRANSPORTER 7-RELATED"/>
    <property type="match status" value="1"/>
</dbReference>
<evidence type="ECO:0000256" key="1">
    <source>
        <dbReference type="ARBA" id="ARBA00004141"/>
    </source>
</evidence>
<feature type="domain" description="Bicarbonate transporter-like transmembrane" evidence="7">
    <location>
        <begin position="12"/>
        <end position="135"/>
    </location>
</feature>
<comment type="similarity">
    <text evidence="2">Belongs to the anion exchanger (TC 2.A.31.3) family.</text>
</comment>
<dbReference type="GO" id="GO:0006820">
    <property type="term" value="P:monoatomic anion transport"/>
    <property type="evidence" value="ECO:0007669"/>
    <property type="project" value="InterPro"/>
</dbReference>
<dbReference type="GO" id="GO:0005452">
    <property type="term" value="F:solute:inorganic anion antiporter activity"/>
    <property type="evidence" value="ECO:0007669"/>
    <property type="project" value="InterPro"/>
</dbReference>
<keyword evidence="8" id="KW-0406">Ion transport</keyword>
<feature type="transmembrane region" description="Helical" evidence="6">
    <location>
        <begin position="21"/>
        <end position="41"/>
    </location>
</feature>
<dbReference type="GO" id="GO:0005886">
    <property type="term" value="C:plasma membrane"/>
    <property type="evidence" value="ECO:0007669"/>
    <property type="project" value="TreeGrafter"/>
</dbReference>
<keyword evidence="3 6" id="KW-0812">Transmembrane</keyword>
<feature type="transmembrane region" description="Helical" evidence="6">
    <location>
        <begin position="115"/>
        <end position="136"/>
    </location>
</feature>
<dbReference type="InterPro" id="IPR003020">
    <property type="entry name" value="HCO3_transpt_euk"/>
</dbReference>
<dbReference type="AlphaFoldDB" id="A0A6A3ACC2"/>
<keyword evidence="8" id="KW-0407">Ion channel</keyword>
<name>A0A6A3ACC2_HIBSY</name>
<dbReference type="Pfam" id="PF00955">
    <property type="entry name" value="HCO3_cotransp"/>
    <property type="match status" value="1"/>
</dbReference>
<evidence type="ECO:0000256" key="4">
    <source>
        <dbReference type="ARBA" id="ARBA00022989"/>
    </source>
</evidence>
<evidence type="ECO:0000256" key="5">
    <source>
        <dbReference type="ARBA" id="ARBA00023136"/>
    </source>
</evidence>
<keyword evidence="5 6" id="KW-0472">Membrane</keyword>
<evidence type="ECO:0000313" key="9">
    <source>
        <dbReference type="Proteomes" id="UP000436088"/>
    </source>
</evidence>
<comment type="caution">
    <text evidence="8">The sequence shown here is derived from an EMBL/GenBank/DDBJ whole genome shotgun (WGS) entry which is preliminary data.</text>
</comment>
<feature type="transmembrane region" description="Helical" evidence="6">
    <location>
        <begin position="75"/>
        <end position="94"/>
    </location>
</feature>
<sequence>MFPKTRKARLWHYGTGWLRGFLADYGVPLMILCWTALSYTIPQQVNSGVPRRLFCPLLWEPESLHHWTDMGKEPIMYIFAAFIPAVMIAGLYFFDHSVASQLAQQKDFNLKNPSAYHYDIFLLGVMTLICGLLGLLQMGSFHNLPCTPRALQFSKDSAKEGISQLASNSVIYGRMQAVFIEMDASSSPTSVDKELKKLKEAVMKRYDRETAKENFDPEKHVDAYLPVRVNEQIMSNLLQSFLVGLSLCALPVVKMITTSVLYRGTLPTWPLTVSQGTSSGKGCCCCSYNTPKI</sequence>
<protein>
    <submittedName>
        <fullName evidence="8">Shaker pollen inward K+ channel isoform 1</fullName>
    </submittedName>
</protein>
<evidence type="ECO:0000256" key="3">
    <source>
        <dbReference type="ARBA" id="ARBA00022692"/>
    </source>
</evidence>
<dbReference type="InterPro" id="IPR011531">
    <property type="entry name" value="HCO3_transpt-like_TM_dom"/>
</dbReference>
<comment type="subcellular location">
    <subcellularLocation>
        <location evidence="1">Membrane</location>
        <topology evidence="1">Multi-pass membrane protein</topology>
    </subcellularLocation>
</comment>
<proteinExistence type="inferred from homology"/>
<keyword evidence="9" id="KW-1185">Reference proteome</keyword>
<dbReference type="EMBL" id="VEPZ02001010">
    <property type="protein sequence ID" value="KAE8702171.1"/>
    <property type="molecule type" value="Genomic_DNA"/>
</dbReference>
<dbReference type="GO" id="GO:0050801">
    <property type="term" value="P:monoatomic ion homeostasis"/>
    <property type="evidence" value="ECO:0007669"/>
    <property type="project" value="TreeGrafter"/>
</dbReference>
<evidence type="ECO:0000256" key="6">
    <source>
        <dbReference type="SAM" id="Phobius"/>
    </source>
</evidence>
<dbReference type="GO" id="GO:0034220">
    <property type="term" value="P:monoatomic ion transmembrane transport"/>
    <property type="evidence" value="ECO:0007669"/>
    <property type="project" value="UniProtKB-KW"/>
</dbReference>
<reference evidence="8" key="1">
    <citation type="submission" date="2019-09" db="EMBL/GenBank/DDBJ databases">
        <title>Draft genome information of white flower Hibiscus syriacus.</title>
        <authorList>
            <person name="Kim Y.-M."/>
        </authorList>
    </citation>
    <scope>NUCLEOTIDE SEQUENCE [LARGE SCALE GENOMIC DNA]</scope>
    <source>
        <strain evidence="8">YM2019G1</strain>
    </source>
</reference>
<dbReference type="PANTHER" id="PTHR11453">
    <property type="entry name" value="ANION EXCHANGE PROTEIN"/>
    <property type="match status" value="1"/>
</dbReference>
<evidence type="ECO:0000259" key="7">
    <source>
        <dbReference type="Pfam" id="PF00955"/>
    </source>
</evidence>
<organism evidence="8 9">
    <name type="scientific">Hibiscus syriacus</name>
    <name type="common">Rose of Sharon</name>
    <dbReference type="NCBI Taxonomy" id="106335"/>
    <lineage>
        <taxon>Eukaryota</taxon>
        <taxon>Viridiplantae</taxon>
        <taxon>Streptophyta</taxon>
        <taxon>Embryophyta</taxon>
        <taxon>Tracheophyta</taxon>
        <taxon>Spermatophyta</taxon>
        <taxon>Magnoliopsida</taxon>
        <taxon>eudicotyledons</taxon>
        <taxon>Gunneridae</taxon>
        <taxon>Pentapetalae</taxon>
        <taxon>rosids</taxon>
        <taxon>malvids</taxon>
        <taxon>Malvales</taxon>
        <taxon>Malvaceae</taxon>
        <taxon>Malvoideae</taxon>
        <taxon>Hibiscus</taxon>
    </lineage>
</organism>
<keyword evidence="8" id="KW-0813">Transport</keyword>